<feature type="compositionally biased region" description="Basic and acidic residues" evidence="1">
    <location>
        <begin position="134"/>
        <end position="152"/>
    </location>
</feature>
<gene>
    <name evidence="2" type="ORF">EYF80_008502</name>
</gene>
<organism evidence="2 3">
    <name type="scientific">Liparis tanakae</name>
    <name type="common">Tanaka's snailfish</name>
    <dbReference type="NCBI Taxonomy" id="230148"/>
    <lineage>
        <taxon>Eukaryota</taxon>
        <taxon>Metazoa</taxon>
        <taxon>Chordata</taxon>
        <taxon>Craniata</taxon>
        <taxon>Vertebrata</taxon>
        <taxon>Euteleostomi</taxon>
        <taxon>Actinopterygii</taxon>
        <taxon>Neopterygii</taxon>
        <taxon>Teleostei</taxon>
        <taxon>Neoteleostei</taxon>
        <taxon>Acanthomorphata</taxon>
        <taxon>Eupercaria</taxon>
        <taxon>Perciformes</taxon>
        <taxon>Cottioidei</taxon>
        <taxon>Cottales</taxon>
        <taxon>Liparidae</taxon>
        <taxon>Liparis</taxon>
    </lineage>
</organism>
<feature type="compositionally biased region" description="Polar residues" evidence="1">
    <location>
        <begin position="52"/>
        <end position="69"/>
    </location>
</feature>
<comment type="caution">
    <text evidence="2">The sequence shown here is derived from an EMBL/GenBank/DDBJ whole genome shotgun (WGS) entry which is preliminary data.</text>
</comment>
<accession>A0A4Z2IUB6</accession>
<feature type="compositionally biased region" description="Basic and acidic residues" evidence="1">
    <location>
        <begin position="9"/>
        <end position="21"/>
    </location>
</feature>
<evidence type="ECO:0000256" key="1">
    <source>
        <dbReference type="SAM" id="MobiDB-lite"/>
    </source>
</evidence>
<protein>
    <submittedName>
        <fullName evidence="2">Uncharacterized protein</fullName>
    </submittedName>
</protein>
<keyword evidence="3" id="KW-1185">Reference proteome</keyword>
<evidence type="ECO:0000313" key="3">
    <source>
        <dbReference type="Proteomes" id="UP000314294"/>
    </source>
</evidence>
<evidence type="ECO:0000313" key="2">
    <source>
        <dbReference type="EMBL" id="TNN81168.1"/>
    </source>
</evidence>
<dbReference type="EMBL" id="SRLO01000048">
    <property type="protein sequence ID" value="TNN81168.1"/>
    <property type="molecule type" value="Genomic_DNA"/>
</dbReference>
<reference evidence="2 3" key="1">
    <citation type="submission" date="2019-03" db="EMBL/GenBank/DDBJ databases">
        <title>First draft genome of Liparis tanakae, snailfish: a comprehensive survey of snailfish specific genes.</title>
        <authorList>
            <person name="Kim W."/>
            <person name="Song I."/>
            <person name="Jeong J.-H."/>
            <person name="Kim D."/>
            <person name="Kim S."/>
            <person name="Ryu S."/>
            <person name="Song J.Y."/>
            <person name="Lee S.K."/>
        </authorList>
    </citation>
    <scope>NUCLEOTIDE SEQUENCE [LARGE SCALE GENOMIC DNA]</scope>
    <source>
        <tissue evidence="2">Muscle</tissue>
    </source>
</reference>
<sequence>MTVCHKPSRKAEWGAEAERNPMDPMGHRTLSNPDDTQRATCRVTRRGKNSSHDTFTVIENNPTDSQQPDQGDCKFKGQGSERLLKAAERNTQQEERASFAMANLIPCSQTLSRRSLHFLVSHYWYLSTQIQTNHHADDEVSRRGSEGIDGRPHSRKAKQPPPEMINMNN</sequence>
<feature type="compositionally biased region" description="Basic and acidic residues" evidence="1">
    <location>
        <begin position="82"/>
        <end position="91"/>
    </location>
</feature>
<feature type="region of interest" description="Disordered" evidence="1">
    <location>
        <begin position="133"/>
        <end position="169"/>
    </location>
</feature>
<dbReference type="AlphaFoldDB" id="A0A4Z2IUB6"/>
<name>A0A4Z2IUB6_9TELE</name>
<feature type="region of interest" description="Disordered" evidence="1">
    <location>
        <begin position="1"/>
        <end position="91"/>
    </location>
</feature>
<dbReference type="Proteomes" id="UP000314294">
    <property type="component" value="Unassembled WGS sequence"/>
</dbReference>
<proteinExistence type="predicted"/>